<evidence type="ECO:0000313" key="1">
    <source>
        <dbReference type="EMBL" id="MPC81933.1"/>
    </source>
</evidence>
<sequence length="186" mass="21072">MEARRYLQLEIARKFTRLDGSSSLYVARESVFPGLSAWPVPHDAPYKPVLDRAIMAVKEVCDTPTQTLDLKVALKQITYAPSVKTNLERQHKGRITPKARPNGAKLHGLKSFTLDAKLCNSYPPRRTHRFQDRRSGDFSGHRFDNSCTLGTLPSLCSRLQRPKSFSHHSDLTPQLSLIHSLFFTVN</sequence>
<dbReference type="AlphaFoldDB" id="A0A5B7II00"/>
<gene>
    <name evidence="1" type="ORF">E2C01_076574</name>
</gene>
<reference evidence="1 2" key="1">
    <citation type="submission" date="2019-05" db="EMBL/GenBank/DDBJ databases">
        <title>Another draft genome of Portunus trituberculatus and its Hox gene families provides insights of decapod evolution.</title>
        <authorList>
            <person name="Jeong J.-H."/>
            <person name="Song I."/>
            <person name="Kim S."/>
            <person name="Choi T."/>
            <person name="Kim D."/>
            <person name="Ryu S."/>
            <person name="Kim W."/>
        </authorList>
    </citation>
    <scope>NUCLEOTIDE SEQUENCE [LARGE SCALE GENOMIC DNA]</scope>
    <source>
        <tissue evidence="1">Muscle</tissue>
    </source>
</reference>
<keyword evidence="2" id="KW-1185">Reference proteome</keyword>
<comment type="caution">
    <text evidence="1">The sequence shown here is derived from an EMBL/GenBank/DDBJ whole genome shotgun (WGS) entry which is preliminary data.</text>
</comment>
<organism evidence="1 2">
    <name type="scientific">Portunus trituberculatus</name>
    <name type="common">Swimming crab</name>
    <name type="synonym">Neptunus trituberculatus</name>
    <dbReference type="NCBI Taxonomy" id="210409"/>
    <lineage>
        <taxon>Eukaryota</taxon>
        <taxon>Metazoa</taxon>
        <taxon>Ecdysozoa</taxon>
        <taxon>Arthropoda</taxon>
        <taxon>Crustacea</taxon>
        <taxon>Multicrustacea</taxon>
        <taxon>Malacostraca</taxon>
        <taxon>Eumalacostraca</taxon>
        <taxon>Eucarida</taxon>
        <taxon>Decapoda</taxon>
        <taxon>Pleocyemata</taxon>
        <taxon>Brachyura</taxon>
        <taxon>Eubrachyura</taxon>
        <taxon>Portunoidea</taxon>
        <taxon>Portunidae</taxon>
        <taxon>Portuninae</taxon>
        <taxon>Portunus</taxon>
    </lineage>
</organism>
<dbReference type="Proteomes" id="UP000324222">
    <property type="component" value="Unassembled WGS sequence"/>
</dbReference>
<protein>
    <submittedName>
        <fullName evidence="1">Uncharacterized protein</fullName>
    </submittedName>
</protein>
<evidence type="ECO:0000313" key="2">
    <source>
        <dbReference type="Proteomes" id="UP000324222"/>
    </source>
</evidence>
<proteinExistence type="predicted"/>
<name>A0A5B7II00_PORTR</name>
<dbReference type="EMBL" id="VSRR010058446">
    <property type="protein sequence ID" value="MPC81933.1"/>
    <property type="molecule type" value="Genomic_DNA"/>
</dbReference>
<accession>A0A5B7II00</accession>